<dbReference type="CDD" id="cd03215">
    <property type="entry name" value="ABC_Carb_Monos_II"/>
    <property type="match status" value="1"/>
</dbReference>
<comment type="caution">
    <text evidence="6">The sequence shown here is derived from an EMBL/GenBank/DDBJ whole genome shotgun (WGS) entry which is preliminary data.</text>
</comment>
<dbReference type="PANTHER" id="PTHR43790">
    <property type="entry name" value="CARBOHYDRATE TRANSPORT ATP-BINDING PROTEIN MG119-RELATED"/>
    <property type="match status" value="1"/>
</dbReference>
<accession>A0A7Y9J313</accession>
<keyword evidence="4" id="KW-0067">ATP-binding</keyword>
<evidence type="ECO:0000256" key="4">
    <source>
        <dbReference type="ARBA" id="ARBA00022840"/>
    </source>
</evidence>
<protein>
    <submittedName>
        <fullName evidence="6">ABC-type sugar transport system ATPase subunit</fullName>
    </submittedName>
</protein>
<keyword evidence="2" id="KW-0677">Repeat</keyword>
<keyword evidence="7" id="KW-1185">Reference proteome</keyword>
<sequence>MPGPHPPGPQPPGAPRNPSLAISGLTKKFGASTVLDGVDLVVGRGRVHALIGQNGAGKSTLVKTLAGLYPDYSGDIQVDGRDVTMRNPRQARRDGVAVIHQEFSLVSTLTVAENLLLGREGAGWRYDGARLVEDAADLVRRVGITLGAELTAPTEGLSPAVHQRMEIVKALAENAKVLVMDEPTARLSEAERVALFDLVRDLAAREVGIVFISHYLDEVREICDEVTVMRNGTVVATQPARSSTVSELATLMLGEELAHDLQTDHRPVPDAEGEAVMTGHGLTVPGRLHGIDVTLHRGEVLGVAGLVGSGRTRLCRVLAGADRPTSGTLTFQGRELRLRSPRAAIRRGIALIPEDRKHQALSMEASLSQNLVLMAIQRGLGRWGLVSRRSVRRVSSRVLTDLEVRPHDVDAPAGTLSGGNQQKVVLGKALLAAPDVLIVDQPTAGVDVGTKAQIHRLIKERARAGAAVLVVSDDLEELYGLGDRFQVLHRGRTTWTGYAQDVTYDELVHSIASGEAPRAT</sequence>
<evidence type="ECO:0000256" key="1">
    <source>
        <dbReference type="ARBA" id="ARBA00022448"/>
    </source>
</evidence>
<name>A0A7Y9J313_9ACTN</name>
<reference evidence="6 7" key="1">
    <citation type="submission" date="2020-07" db="EMBL/GenBank/DDBJ databases">
        <title>Sequencing the genomes of 1000 actinobacteria strains.</title>
        <authorList>
            <person name="Klenk H.-P."/>
        </authorList>
    </citation>
    <scope>NUCLEOTIDE SEQUENCE [LARGE SCALE GENOMIC DNA]</scope>
    <source>
        <strain evidence="6 7">DSM 7487</strain>
    </source>
</reference>
<dbReference type="GO" id="GO:0016887">
    <property type="term" value="F:ATP hydrolysis activity"/>
    <property type="evidence" value="ECO:0007669"/>
    <property type="project" value="InterPro"/>
</dbReference>
<keyword evidence="3" id="KW-0547">Nucleotide-binding</keyword>
<dbReference type="PROSITE" id="PS50893">
    <property type="entry name" value="ABC_TRANSPORTER_2"/>
    <property type="match status" value="1"/>
</dbReference>
<evidence type="ECO:0000313" key="6">
    <source>
        <dbReference type="EMBL" id="NYD24816.1"/>
    </source>
</evidence>
<dbReference type="Pfam" id="PF00005">
    <property type="entry name" value="ABC_tran"/>
    <property type="match status" value="2"/>
</dbReference>
<evidence type="ECO:0000313" key="7">
    <source>
        <dbReference type="Proteomes" id="UP000521922"/>
    </source>
</evidence>
<evidence type="ECO:0000259" key="5">
    <source>
        <dbReference type="PROSITE" id="PS50893"/>
    </source>
</evidence>
<dbReference type="EMBL" id="JACCBB010000001">
    <property type="protein sequence ID" value="NYD24816.1"/>
    <property type="molecule type" value="Genomic_DNA"/>
</dbReference>
<dbReference type="InterPro" id="IPR017871">
    <property type="entry name" value="ABC_transporter-like_CS"/>
</dbReference>
<dbReference type="Gene3D" id="3.40.50.300">
    <property type="entry name" value="P-loop containing nucleotide triphosphate hydrolases"/>
    <property type="match status" value="2"/>
</dbReference>
<keyword evidence="1" id="KW-0813">Transport</keyword>
<proteinExistence type="predicted"/>
<dbReference type="Proteomes" id="UP000521922">
    <property type="component" value="Unassembled WGS sequence"/>
</dbReference>
<dbReference type="RefSeq" id="WP_179755468.1">
    <property type="nucleotide sequence ID" value="NZ_BAAAGN010000015.1"/>
</dbReference>
<dbReference type="PANTHER" id="PTHR43790:SF9">
    <property type="entry name" value="GALACTOFURANOSE TRANSPORTER ATP-BINDING PROTEIN YTFR"/>
    <property type="match status" value="1"/>
</dbReference>
<dbReference type="SMART" id="SM00382">
    <property type="entry name" value="AAA"/>
    <property type="match status" value="2"/>
</dbReference>
<dbReference type="InterPro" id="IPR050107">
    <property type="entry name" value="ABC_carbohydrate_import_ATPase"/>
</dbReference>
<keyword evidence="6" id="KW-0762">Sugar transport</keyword>
<dbReference type="CDD" id="cd03216">
    <property type="entry name" value="ABC_Carb_Monos_I"/>
    <property type="match status" value="1"/>
</dbReference>
<organism evidence="6 7">
    <name type="scientific">Kineococcus aurantiacus</name>
    <dbReference type="NCBI Taxonomy" id="37633"/>
    <lineage>
        <taxon>Bacteria</taxon>
        <taxon>Bacillati</taxon>
        <taxon>Actinomycetota</taxon>
        <taxon>Actinomycetes</taxon>
        <taxon>Kineosporiales</taxon>
        <taxon>Kineosporiaceae</taxon>
        <taxon>Kineococcus</taxon>
    </lineage>
</organism>
<dbReference type="AlphaFoldDB" id="A0A7Y9J313"/>
<gene>
    <name evidence="6" type="ORF">BJ968_004356</name>
</gene>
<dbReference type="GO" id="GO:0005524">
    <property type="term" value="F:ATP binding"/>
    <property type="evidence" value="ECO:0007669"/>
    <property type="project" value="UniProtKB-KW"/>
</dbReference>
<feature type="domain" description="ABC transporter" evidence="5">
    <location>
        <begin position="20"/>
        <end position="515"/>
    </location>
</feature>
<dbReference type="InterPro" id="IPR003439">
    <property type="entry name" value="ABC_transporter-like_ATP-bd"/>
</dbReference>
<evidence type="ECO:0000256" key="3">
    <source>
        <dbReference type="ARBA" id="ARBA00022741"/>
    </source>
</evidence>
<evidence type="ECO:0000256" key="2">
    <source>
        <dbReference type="ARBA" id="ARBA00022737"/>
    </source>
</evidence>
<dbReference type="PROSITE" id="PS00211">
    <property type="entry name" value="ABC_TRANSPORTER_1"/>
    <property type="match status" value="1"/>
</dbReference>
<dbReference type="InterPro" id="IPR027417">
    <property type="entry name" value="P-loop_NTPase"/>
</dbReference>
<dbReference type="InterPro" id="IPR003593">
    <property type="entry name" value="AAA+_ATPase"/>
</dbReference>
<dbReference type="SUPFAM" id="SSF52540">
    <property type="entry name" value="P-loop containing nucleoside triphosphate hydrolases"/>
    <property type="match status" value="2"/>
</dbReference>